<dbReference type="EMBL" id="FODT01000007">
    <property type="protein sequence ID" value="SEP06490.1"/>
    <property type="molecule type" value="Genomic_DNA"/>
</dbReference>
<name>A0A1H8UTE4_9BRAD</name>
<keyword evidence="2" id="KW-1185">Reference proteome</keyword>
<dbReference type="OrthoDB" id="8563081at2"/>
<dbReference type="RefSeq" id="WP_011502093.1">
    <property type="nucleotide sequence ID" value="NZ_FODT01000007.1"/>
</dbReference>
<accession>A0A1H8UTE4</accession>
<reference evidence="2" key="1">
    <citation type="submission" date="2016-10" db="EMBL/GenBank/DDBJ databases">
        <authorList>
            <person name="Varghese N."/>
            <person name="Submissions S."/>
        </authorList>
    </citation>
    <scope>NUCLEOTIDE SEQUENCE [LARGE SCALE GENOMIC DNA]</scope>
    <source>
        <strain evidence="2">DSM 123</strain>
    </source>
</reference>
<gene>
    <name evidence="1" type="ORF">SAMN05444123_107236</name>
</gene>
<sequence length="122" mass="13382">MSSAAQAYARTAQRTASPREIEAQALLKAARQLQDIVTNWSERGAIGLNEALMFNRKLWSIFVSDAMRDDNPQSIEIRQNIANIGVFVLSQSAALQMKAEVEPLKALIEINRNIAAGLSGRA</sequence>
<dbReference type="InterPro" id="IPR010845">
    <property type="entry name" value="FlaF"/>
</dbReference>
<evidence type="ECO:0000313" key="1">
    <source>
        <dbReference type="EMBL" id="SEP06490.1"/>
    </source>
</evidence>
<dbReference type="GO" id="GO:0044781">
    <property type="term" value="P:bacterial-type flagellum organization"/>
    <property type="evidence" value="ECO:0007669"/>
    <property type="project" value="InterPro"/>
</dbReference>
<dbReference type="Proteomes" id="UP000199615">
    <property type="component" value="Unassembled WGS sequence"/>
</dbReference>
<evidence type="ECO:0000313" key="2">
    <source>
        <dbReference type="Proteomes" id="UP000199615"/>
    </source>
</evidence>
<dbReference type="AlphaFoldDB" id="A0A1H8UTE4"/>
<organism evidence="1 2">
    <name type="scientific">Rhodopseudomonas pseudopalustris</name>
    <dbReference type="NCBI Taxonomy" id="1513892"/>
    <lineage>
        <taxon>Bacteria</taxon>
        <taxon>Pseudomonadati</taxon>
        <taxon>Pseudomonadota</taxon>
        <taxon>Alphaproteobacteria</taxon>
        <taxon>Hyphomicrobiales</taxon>
        <taxon>Nitrobacteraceae</taxon>
        <taxon>Rhodopseudomonas</taxon>
    </lineage>
</organism>
<proteinExistence type="predicted"/>
<dbReference type="NCBIfam" id="NF009435">
    <property type="entry name" value="PRK12794.1"/>
    <property type="match status" value="1"/>
</dbReference>
<keyword evidence="1" id="KW-0282">Flagellum</keyword>
<keyword evidence="1" id="KW-0969">Cilium</keyword>
<dbReference type="Pfam" id="PF07309">
    <property type="entry name" value="FlaF"/>
    <property type="match status" value="1"/>
</dbReference>
<keyword evidence="1" id="KW-0966">Cell projection</keyword>
<protein>
    <submittedName>
        <fullName evidence="1">Flagellar protein FlaF</fullName>
    </submittedName>
</protein>